<evidence type="ECO:0000256" key="5">
    <source>
        <dbReference type="ARBA" id="ARBA00022880"/>
    </source>
</evidence>
<dbReference type="Pfam" id="PF06156">
    <property type="entry name" value="YabA"/>
    <property type="match status" value="1"/>
</dbReference>
<proteinExistence type="predicted"/>
<dbReference type="OrthoDB" id="2112130at2"/>
<keyword evidence="1" id="KW-0963">Cytoplasm</keyword>
<accession>A0A1G9R0T7</accession>
<sequence>MDEELLSALAHFQEEIERLSQKFKELQSKTYELYKENEELRQENKELRELALKKKEVEAEDDFSPQAFEYLSHLYEEEYHICPLSFGEKRDRDCLFCRELLERQQKNEGE</sequence>
<evidence type="ECO:0000313" key="7">
    <source>
        <dbReference type="EMBL" id="SDM16075.1"/>
    </source>
</evidence>
<organism evidence="7 8">
    <name type="scientific">Halarsenatibacter silvermanii</name>
    <dbReference type="NCBI Taxonomy" id="321763"/>
    <lineage>
        <taxon>Bacteria</taxon>
        <taxon>Bacillati</taxon>
        <taxon>Bacillota</taxon>
        <taxon>Clostridia</taxon>
        <taxon>Halanaerobiales</taxon>
        <taxon>Halarsenatibacteraceae</taxon>
        <taxon>Halarsenatibacter</taxon>
    </lineage>
</organism>
<dbReference type="GO" id="GO:0006260">
    <property type="term" value="P:DNA replication"/>
    <property type="evidence" value="ECO:0007669"/>
    <property type="project" value="UniProtKB-KW"/>
</dbReference>
<dbReference type="PIRSF" id="PIRSF021439">
    <property type="entry name" value="DUF972"/>
    <property type="match status" value="1"/>
</dbReference>
<dbReference type="InterPro" id="IPR010377">
    <property type="entry name" value="YabA"/>
</dbReference>
<dbReference type="STRING" id="321763.SAMN04488692_11911"/>
<gene>
    <name evidence="7" type="ORF">SAMN04488692_11911</name>
</gene>
<evidence type="ECO:0000256" key="3">
    <source>
        <dbReference type="ARBA" id="ARBA00022723"/>
    </source>
</evidence>
<evidence type="ECO:0000313" key="8">
    <source>
        <dbReference type="Proteomes" id="UP000199476"/>
    </source>
</evidence>
<dbReference type="AlphaFoldDB" id="A0A1G9R0T7"/>
<feature type="coiled-coil region" evidence="6">
    <location>
        <begin position="2"/>
        <end position="60"/>
    </location>
</feature>
<dbReference type="RefSeq" id="WP_089761223.1">
    <property type="nucleotide sequence ID" value="NZ_FNGO01000019.1"/>
</dbReference>
<evidence type="ECO:0000256" key="1">
    <source>
        <dbReference type="ARBA" id="ARBA00022490"/>
    </source>
</evidence>
<dbReference type="EMBL" id="FNGO01000019">
    <property type="protein sequence ID" value="SDM16075.1"/>
    <property type="molecule type" value="Genomic_DNA"/>
</dbReference>
<keyword evidence="5" id="KW-0236">DNA replication inhibitor</keyword>
<keyword evidence="6" id="KW-0175">Coiled coil</keyword>
<keyword evidence="3" id="KW-0479">Metal-binding</keyword>
<keyword evidence="4" id="KW-0862">Zinc</keyword>
<dbReference type="GO" id="GO:0046872">
    <property type="term" value="F:metal ion binding"/>
    <property type="evidence" value="ECO:0007669"/>
    <property type="project" value="UniProtKB-KW"/>
</dbReference>
<dbReference type="GO" id="GO:0008156">
    <property type="term" value="P:negative regulation of DNA replication"/>
    <property type="evidence" value="ECO:0007669"/>
    <property type="project" value="UniProtKB-KW"/>
</dbReference>
<protein>
    <submittedName>
        <fullName evidence="7">Regulator of replication initiation timing</fullName>
    </submittedName>
</protein>
<evidence type="ECO:0000256" key="6">
    <source>
        <dbReference type="SAM" id="Coils"/>
    </source>
</evidence>
<dbReference type="Proteomes" id="UP000199476">
    <property type="component" value="Unassembled WGS sequence"/>
</dbReference>
<keyword evidence="8" id="KW-1185">Reference proteome</keyword>
<reference evidence="7 8" key="1">
    <citation type="submission" date="2016-10" db="EMBL/GenBank/DDBJ databases">
        <authorList>
            <person name="de Groot N.N."/>
        </authorList>
    </citation>
    <scope>NUCLEOTIDE SEQUENCE [LARGE SCALE GENOMIC DNA]</scope>
    <source>
        <strain evidence="7 8">SLAS-1</strain>
    </source>
</reference>
<evidence type="ECO:0000256" key="4">
    <source>
        <dbReference type="ARBA" id="ARBA00022833"/>
    </source>
</evidence>
<keyword evidence="2" id="KW-0235">DNA replication</keyword>
<evidence type="ECO:0000256" key="2">
    <source>
        <dbReference type="ARBA" id="ARBA00022705"/>
    </source>
</evidence>
<name>A0A1G9R0T7_9FIRM</name>